<reference evidence="1" key="1">
    <citation type="journal article" date="2021" name="Nat. Commun.">
        <title>Genetic determinants of endophytism in the Arabidopsis root mycobiome.</title>
        <authorList>
            <person name="Mesny F."/>
            <person name="Miyauchi S."/>
            <person name="Thiergart T."/>
            <person name="Pickel B."/>
            <person name="Atanasova L."/>
            <person name="Karlsson M."/>
            <person name="Huettel B."/>
            <person name="Barry K.W."/>
            <person name="Haridas S."/>
            <person name="Chen C."/>
            <person name="Bauer D."/>
            <person name="Andreopoulos W."/>
            <person name="Pangilinan J."/>
            <person name="LaButti K."/>
            <person name="Riley R."/>
            <person name="Lipzen A."/>
            <person name="Clum A."/>
            <person name="Drula E."/>
            <person name="Henrissat B."/>
            <person name="Kohler A."/>
            <person name="Grigoriev I.V."/>
            <person name="Martin F.M."/>
            <person name="Hacquard S."/>
        </authorList>
    </citation>
    <scope>NUCLEOTIDE SEQUENCE</scope>
    <source>
        <strain evidence="1">MPI-CAGE-CH-0230</strain>
    </source>
</reference>
<comment type="caution">
    <text evidence="1">The sequence shown here is derived from an EMBL/GenBank/DDBJ whole genome shotgun (WGS) entry which is preliminary data.</text>
</comment>
<gene>
    <name evidence="1" type="ORF">B0I36DRAFT_356983</name>
</gene>
<organism evidence="1 2">
    <name type="scientific">Microdochium trichocladiopsis</name>
    <dbReference type="NCBI Taxonomy" id="1682393"/>
    <lineage>
        <taxon>Eukaryota</taxon>
        <taxon>Fungi</taxon>
        <taxon>Dikarya</taxon>
        <taxon>Ascomycota</taxon>
        <taxon>Pezizomycotina</taxon>
        <taxon>Sordariomycetes</taxon>
        <taxon>Xylariomycetidae</taxon>
        <taxon>Xylariales</taxon>
        <taxon>Microdochiaceae</taxon>
        <taxon>Microdochium</taxon>
    </lineage>
</organism>
<proteinExistence type="predicted"/>
<protein>
    <submittedName>
        <fullName evidence="1">Uncharacterized protein</fullName>
    </submittedName>
</protein>
<sequence length="475" mass="53600">MSDALGIAPSEDSLSVVVKDDFEYYLNDKRQLVLKDKATPEDLIRGAIKIAKGEHGWLVKEKDGWALCRFLRAGHGKNLFVPRAQIDVGVPLKTLSIVGKDNSAADASTLAVHGRNAIIPLFESVKGRTYIMFRASPTAERPATVMFKTAITLHKLGKTKQYSCTVAPHLNLVIPQEAVNAGGLNNKRALLCFEVTEDGSRHPYAWHQASEVGLFENNSTVSRLAVRLEYPDQSDGQVEQWKSIYIFASAVVGHDAATGKKPKAWIKAWKVLMLLMRWRLREPTEWFTEAEYPMGELQELVYNHHTLTMEWKLITSPKKIITLPRLAQYKDNALAVTRLFPDHWWGKKPDIAFRAGSKDWSRESCDPCFLQGRSKDKKGGTRGKCVADDSNINTCTKCIIKYNRPCLWMYPEEVETLSLEQRRRMMDEGEDHVYEALPCHAPAGGIELLDTLDAVQERNEKNDADDKEMGEVDEV</sequence>
<dbReference type="RefSeq" id="XP_046017626.1">
    <property type="nucleotide sequence ID" value="XM_046157729.1"/>
</dbReference>
<accession>A0A9P8YHZ2</accession>
<dbReference type="AlphaFoldDB" id="A0A9P8YHZ2"/>
<dbReference type="Proteomes" id="UP000756346">
    <property type="component" value="Unassembled WGS sequence"/>
</dbReference>
<keyword evidence="2" id="KW-1185">Reference proteome</keyword>
<evidence type="ECO:0000313" key="2">
    <source>
        <dbReference type="Proteomes" id="UP000756346"/>
    </source>
</evidence>
<dbReference type="EMBL" id="JAGTJQ010000001">
    <property type="protein sequence ID" value="KAH7039571.1"/>
    <property type="molecule type" value="Genomic_DNA"/>
</dbReference>
<name>A0A9P8YHZ2_9PEZI</name>
<dbReference type="GeneID" id="70187275"/>
<evidence type="ECO:0000313" key="1">
    <source>
        <dbReference type="EMBL" id="KAH7039571.1"/>
    </source>
</evidence>